<gene>
    <name evidence="8" type="primary">ruvX</name>
    <name evidence="8" type="ORF">Q9R02_02705</name>
</gene>
<protein>
    <recommendedName>
        <fullName evidence="5">Putative pre-16S rRNA nuclease</fullName>
        <ecNumber evidence="5">3.1.-.-</ecNumber>
    </recommendedName>
</protein>
<dbReference type="RefSeq" id="WP_305995089.1">
    <property type="nucleotide sequence ID" value="NZ_JAVALS010000001.1"/>
</dbReference>
<dbReference type="Pfam" id="PF03652">
    <property type="entry name" value="RuvX"/>
    <property type="match status" value="1"/>
</dbReference>
<keyword evidence="9" id="KW-1185">Reference proteome</keyword>
<keyword evidence="3 5" id="KW-0540">Nuclease</keyword>
<evidence type="ECO:0000256" key="2">
    <source>
        <dbReference type="ARBA" id="ARBA00022517"/>
    </source>
</evidence>
<feature type="compositionally biased region" description="Low complexity" evidence="6">
    <location>
        <begin position="167"/>
        <end position="182"/>
    </location>
</feature>
<evidence type="ECO:0000256" key="5">
    <source>
        <dbReference type="HAMAP-Rule" id="MF_00651"/>
    </source>
</evidence>
<dbReference type="InterPro" id="IPR006641">
    <property type="entry name" value="YqgF/RNaseH-like_dom"/>
</dbReference>
<evidence type="ECO:0000256" key="4">
    <source>
        <dbReference type="ARBA" id="ARBA00022801"/>
    </source>
</evidence>
<name>A0ABT9IKF0_9MICC</name>
<feature type="domain" description="YqgF/RNase H-like" evidence="7">
    <location>
        <begin position="15"/>
        <end position="121"/>
    </location>
</feature>
<dbReference type="InterPro" id="IPR037027">
    <property type="entry name" value="YqgF/RNaseH-like_dom_sf"/>
</dbReference>
<dbReference type="PANTHER" id="PTHR33317">
    <property type="entry name" value="POLYNUCLEOTIDYL TRANSFERASE, RIBONUCLEASE H-LIKE SUPERFAMILY PROTEIN"/>
    <property type="match status" value="1"/>
</dbReference>
<evidence type="ECO:0000313" key="8">
    <source>
        <dbReference type="EMBL" id="MDP5226059.1"/>
    </source>
</evidence>
<sequence length="182" mass="19555">MEFQEAGIQPEPQRGVRLGVDVGRARVGVALSDPDGILATPFKTLQRDAKKNSDVSVLLKQIRERQVRWVFVGLPRTMSGGESASTRMAEEYAVLLADRLAQEGSLCTVSLLDERLTTVAAHRSLREAGVDGREHRKIVDQVAAVNILQQALDMQKRHGAAVGVPVSGRSASGDASDGGDQT</sequence>
<organism evidence="8 9">
    <name type="scientific">Arthrobacter horti</name>
    <dbReference type="NCBI Taxonomy" id="3068273"/>
    <lineage>
        <taxon>Bacteria</taxon>
        <taxon>Bacillati</taxon>
        <taxon>Actinomycetota</taxon>
        <taxon>Actinomycetes</taxon>
        <taxon>Micrococcales</taxon>
        <taxon>Micrococcaceae</taxon>
        <taxon>Arthrobacter</taxon>
    </lineage>
</organism>
<keyword evidence="1 5" id="KW-0963">Cytoplasm</keyword>
<dbReference type="Gene3D" id="3.30.420.140">
    <property type="entry name" value="YqgF/RNase H-like domain"/>
    <property type="match status" value="1"/>
</dbReference>
<dbReference type="HAMAP" id="MF_00651">
    <property type="entry name" value="Nuclease_YqgF"/>
    <property type="match status" value="1"/>
</dbReference>
<dbReference type="SMART" id="SM00732">
    <property type="entry name" value="YqgFc"/>
    <property type="match status" value="1"/>
</dbReference>
<evidence type="ECO:0000256" key="3">
    <source>
        <dbReference type="ARBA" id="ARBA00022722"/>
    </source>
</evidence>
<proteinExistence type="inferred from homology"/>
<evidence type="ECO:0000256" key="1">
    <source>
        <dbReference type="ARBA" id="ARBA00022490"/>
    </source>
</evidence>
<comment type="caution">
    <text evidence="8">The sequence shown here is derived from an EMBL/GenBank/DDBJ whole genome shotgun (WGS) entry which is preliminary data.</text>
</comment>
<keyword evidence="2 5" id="KW-0690">Ribosome biogenesis</keyword>
<dbReference type="EMBL" id="JAVALS010000001">
    <property type="protein sequence ID" value="MDP5226059.1"/>
    <property type="molecule type" value="Genomic_DNA"/>
</dbReference>
<dbReference type="InterPro" id="IPR005227">
    <property type="entry name" value="YqgF"/>
</dbReference>
<dbReference type="Proteomes" id="UP001232725">
    <property type="component" value="Unassembled WGS sequence"/>
</dbReference>
<feature type="region of interest" description="Disordered" evidence="6">
    <location>
        <begin position="163"/>
        <end position="182"/>
    </location>
</feature>
<dbReference type="CDD" id="cd16964">
    <property type="entry name" value="YqgF"/>
    <property type="match status" value="1"/>
</dbReference>
<evidence type="ECO:0000256" key="6">
    <source>
        <dbReference type="SAM" id="MobiDB-lite"/>
    </source>
</evidence>
<dbReference type="EC" id="3.1.-.-" evidence="5"/>
<evidence type="ECO:0000313" key="9">
    <source>
        <dbReference type="Proteomes" id="UP001232725"/>
    </source>
</evidence>
<accession>A0ABT9IKF0</accession>
<dbReference type="PANTHER" id="PTHR33317:SF4">
    <property type="entry name" value="POLYNUCLEOTIDYL TRANSFERASE, RIBONUCLEASE H-LIKE SUPERFAMILY PROTEIN"/>
    <property type="match status" value="1"/>
</dbReference>
<keyword evidence="4 5" id="KW-0378">Hydrolase</keyword>
<dbReference type="InterPro" id="IPR012337">
    <property type="entry name" value="RNaseH-like_sf"/>
</dbReference>
<comment type="function">
    <text evidence="5">Could be a nuclease involved in processing of the 5'-end of pre-16S rRNA.</text>
</comment>
<comment type="similarity">
    <text evidence="5">Belongs to the YqgF HJR family.</text>
</comment>
<evidence type="ECO:0000259" key="7">
    <source>
        <dbReference type="SMART" id="SM00732"/>
    </source>
</evidence>
<reference evidence="8 9" key="1">
    <citation type="submission" date="2023-08" db="EMBL/GenBank/DDBJ databases">
        <title>Arthrobacter horti sp. nov., isolated from forest soil.</title>
        <authorList>
            <person name="Park M."/>
        </authorList>
    </citation>
    <scope>NUCLEOTIDE SEQUENCE [LARGE SCALE GENOMIC DNA]</scope>
    <source>
        <strain evidence="8 9">YJM1</strain>
    </source>
</reference>
<dbReference type="NCBIfam" id="TIGR00250">
    <property type="entry name" value="RNAse_H_YqgF"/>
    <property type="match status" value="1"/>
</dbReference>
<comment type="subcellular location">
    <subcellularLocation>
        <location evidence="5">Cytoplasm</location>
    </subcellularLocation>
</comment>
<dbReference type="SUPFAM" id="SSF53098">
    <property type="entry name" value="Ribonuclease H-like"/>
    <property type="match status" value="1"/>
</dbReference>